<dbReference type="Pfam" id="PF00005">
    <property type="entry name" value="ABC_tran"/>
    <property type="match status" value="1"/>
</dbReference>
<dbReference type="Gene3D" id="3.40.50.300">
    <property type="entry name" value="P-loop containing nucleotide triphosphate hydrolases"/>
    <property type="match status" value="1"/>
</dbReference>
<dbReference type="GeneID" id="94550343"/>
<dbReference type="Proteomes" id="UP000245462">
    <property type="component" value="Unassembled WGS sequence"/>
</dbReference>
<dbReference type="SMART" id="SM00382">
    <property type="entry name" value="AAA"/>
    <property type="match status" value="1"/>
</dbReference>
<dbReference type="AlphaFoldDB" id="A0A2U1FKS5"/>
<dbReference type="GO" id="GO:0005886">
    <property type="term" value="C:plasma membrane"/>
    <property type="evidence" value="ECO:0007669"/>
    <property type="project" value="TreeGrafter"/>
</dbReference>
<dbReference type="SUPFAM" id="SSF52540">
    <property type="entry name" value="P-loop containing nucleoside triphosphate hydrolases"/>
    <property type="match status" value="1"/>
</dbReference>
<comment type="caution">
    <text evidence="5">The sequence shown here is derived from an EMBL/GenBank/DDBJ whole genome shotgun (WGS) entry which is preliminary data.</text>
</comment>
<dbReference type="GO" id="GO:0005524">
    <property type="term" value="F:ATP binding"/>
    <property type="evidence" value="ECO:0007669"/>
    <property type="project" value="UniProtKB-KW"/>
</dbReference>
<gene>
    <name evidence="5" type="ORF">C7382_104122</name>
</gene>
<organism evidence="5 6">
    <name type="scientific">Porphyromonas loveana</name>
    <dbReference type="NCBI Taxonomy" id="1884669"/>
    <lineage>
        <taxon>Bacteria</taxon>
        <taxon>Pseudomonadati</taxon>
        <taxon>Bacteroidota</taxon>
        <taxon>Bacteroidia</taxon>
        <taxon>Bacteroidales</taxon>
        <taxon>Porphyromonadaceae</taxon>
        <taxon>Porphyromonas</taxon>
    </lineage>
</organism>
<evidence type="ECO:0000256" key="1">
    <source>
        <dbReference type="ARBA" id="ARBA00022448"/>
    </source>
</evidence>
<evidence type="ECO:0000313" key="6">
    <source>
        <dbReference type="Proteomes" id="UP000245462"/>
    </source>
</evidence>
<dbReference type="InterPro" id="IPR003439">
    <property type="entry name" value="ABC_transporter-like_ATP-bd"/>
</dbReference>
<keyword evidence="1" id="KW-0813">Transport</keyword>
<evidence type="ECO:0000256" key="2">
    <source>
        <dbReference type="ARBA" id="ARBA00022741"/>
    </source>
</evidence>
<reference evidence="5 6" key="1">
    <citation type="submission" date="2018-04" db="EMBL/GenBank/DDBJ databases">
        <title>Genomic Encyclopedia of Type Strains, Phase IV (KMG-IV): sequencing the most valuable type-strain genomes for metagenomic binning, comparative biology and taxonomic classification.</title>
        <authorList>
            <person name="Goeker M."/>
        </authorList>
    </citation>
    <scope>NUCLEOTIDE SEQUENCE [LARGE SCALE GENOMIC DNA]</scope>
    <source>
        <strain evidence="5 6">DSM 28520</strain>
    </source>
</reference>
<dbReference type="InterPro" id="IPR027417">
    <property type="entry name" value="P-loop_NTPase"/>
</dbReference>
<keyword evidence="3 5" id="KW-0067">ATP-binding</keyword>
<proteinExistence type="predicted"/>
<evidence type="ECO:0000259" key="4">
    <source>
        <dbReference type="PROSITE" id="PS50893"/>
    </source>
</evidence>
<keyword evidence="6" id="KW-1185">Reference proteome</keyword>
<keyword evidence="2" id="KW-0547">Nucleotide-binding</keyword>
<name>A0A2U1FKS5_9PORP</name>
<evidence type="ECO:0000313" key="5">
    <source>
        <dbReference type="EMBL" id="PVZ12815.1"/>
    </source>
</evidence>
<dbReference type="PANTHER" id="PTHR45772">
    <property type="entry name" value="CONSERVED COMPONENT OF ABC TRANSPORTER FOR NATURAL AMINO ACIDS-RELATED"/>
    <property type="match status" value="1"/>
</dbReference>
<evidence type="ECO:0000256" key="3">
    <source>
        <dbReference type="ARBA" id="ARBA00022840"/>
    </source>
</evidence>
<dbReference type="InterPro" id="IPR003593">
    <property type="entry name" value="AAA+_ATPase"/>
</dbReference>
<dbReference type="GO" id="GO:0016887">
    <property type="term" value="F:ATP hydrolysis activity"/>
    <property type="evidence" value="ECO:0007669"/>
    <property type="project" value="InterPro"/>
</dbReference>
<dbReference type="InterPro" id="IPR051120">
    <property type="entry name" value="ABC_AA/LPS_Transport"/>
</dbReference>
<dbReference type="PROSITE" id="PS50893">
    <property type="entry name" value="ABC_TRANSPORTER_2"/>
    <property type="match status" value="1"/>
</dbReference>
<dbReference type="RefSeq" id="WP_116678892.1">
    <property type="nucleotide sequence ID" value="NZ_QEKY01000004.1"/>
</dbReference>
<dbReference type="InterPro" id="IPR017871">
    <property type="entry name" value="ABC_transporter-like_CS"/>
</dbReference>
<dbReference type="EMBL" id="QEKY01000004">
    <property type="protein sequence ID" value="PVZ12815.1"/>
    <property type="molecule type" value="Genomic_DNA"/>
</dbReference>
<dbReference type="PANTHER" id="PTHR45772:SF9">
    <property type="entry name" value="CONSERVED COMPONENT OF ABC TRANSPORTER FOR NATURAL AMINO ACIDS"/>
    <property type="match status" value="1"/>
</dbReference>
<protein>
    <submittedName>
        <fullName evidence="5">Amino acid/amide ABC transporter ATP-binding protein 1 (HAAT family)</fullName>
    </submittedName>
</protein>
<feature type="domain" description="ABC transporter" evidence="4">
    <location>
        <begin position="3"/>
        <end position="248"/>
    </location>
</feature>
<dbReference type="PROSITE" id="PS00211">
    <property type="entry name" value="ABC_TRANSPORTER_1"/>
    <property type="match status" value="1"/>
</dbReference>
<accession>A0A2U1FKS5</accession>
<dbReference type="OrthoDB" id="9785229at2"/>
<sequence>MQLSVSHIAKSFGQHQVLTDVSFELSGGKIDVLMGTNGSGKTTLLNIVSGFLPQDKGDVSFDGTRTNHLPAYRISRMGITRTFQDMRLIGKLSVLENVLLSFPAQQGERWWKTLLPNRKITQEQQKNLDQAMGILKTCFIDDIAGSKAAEISYGQQKLLNLACSMANDPQVLLLDEPVAGVNIAYRDKLAEVIRKLKTEGKALLIIEHNTDFIESIADRILFLNRGRVTAFDDYTSFKNNEEVKEAYI</sequence>